<feature type="domain" description="ABC transporter" evidence="5">
    <location>
        <begin position="2"/>
        <end position="238"/>
    </location>
</feature>
<dbReference type="Gene3D" id="3.40.50.300">
    <property type="entry name" value="P-loop containing nucleotide triphosphate hydrolases"/>
    <property type="match status" value="1"/>
</dbReference>
<dbReference type="FunFam" id="3.40.50.300:FF:000032">
    <property type="entry name" value="Export ABC transporter ATP-binding protein"/>
    <property type="match status" value="1"/>
</dbReference>
<accession>A0A0P6X8I5</accession>
<dbReference type="GO" id="GO:0098796">
    <property type="term" value="C:membrane protein complex"/>
    <property type="evidence" value="ECO:0007669"/>
    <property type="project" value="UniProtKB-ARBA"/>
</dbReference>
<dbReference type="InterPro" id="IPR003439">
    <property type="entry name" value="ABC_transporter-like_ATP-bd"/>
</dbReference>
<dbReference type="SMART" id="SM00382">
    <property type="entry name" value="AAA"/>
    <property type="match status" value="1"/>
</dbReference>
<dbReference type="PANTHER" id="PTHR24220">
    <property type="entry name" value="IMPORT ATP-BINDING PROTEIN"/>
    <property type="match status" value="1"/>
</dbReference>
<evidence type="ECO:0000259" key="4">
    <source>
        <dbReference type="PROSITE" id="PS50042"/>
    </source>
</evidence>
<dbReference type="GO" id="GO:0005524">
    <property type="term" value="F:ATP binding"/>
    <property type="evidence" value="ECO:0007669"/>
    <property type="project" value="UniProtKB-KW"/>
</dbReference>
<dbReference type="PANTHER" id="PTHR24220:SF86">
    <property type="entry name" value="ABC TRANSPORTER ABCH.1"/>
    <property type="match status" value="1"/>
</dbReference>
<dbReference type="InterPro" id="IPR017911">
    <property type="entry name" value="MacB-like_ATP-bd"/>
</dbReference>
<dbReference type="GO" id="GO:0005886">
    <property type="term" value="C:plasma membrane"/>
    <property type="evidence" value="ECO:0007669"/>
    <property type="project" value="TreeGrafter"/>
</dbReference>
<dbReference type="GO" id="GO:0022857">
    <property type="term" value="F:transmembrane transporter activity"/>
    <property type="evidence" value="ECO:0007669"/>
    <property type="project" value="UniProtKB-ARBA"/>
</dbReference>
<dbReference type="InterPro" id="IPR015854">
    <property type="entry name" value="ABC_transpr_LolD-like"/>
</dbReference>
<dbReference type="GO" id="GO:0016887">
    <property type="term" value="F:ATP hydrolysis activity"/>
    <property type="evidence" value="ECO:0007669"/>
    <property type="project" value="InterPro"/>
</dbReference>
<evidence type="ECO:0000259" key="5">
    <source>
        <dbReference type="PROSITE" id="PS50893"/>
    </source>
</evidence>
<keyword evidence="3" id="KW-0067">ATP-binding</keyword>
<evidence type="ECO:0000256" key="2">
    <source>
        <dbReference type="ARBA" id="ARBA00022741"/>
    </source>
</evidence>
<keyword evidence="2" id="KW-0547">Nucleotide-binding</keyword>
<proteinExistence type="predicted"/>
<dbReference type="SUPFAM" id="SSF52540">
    <property type="entry name" value="P-loop containing nucleoside triphosphate hydrolases"/>
    <property type="match status" value="1"/>
</dbReference>
<dbReference type="Pfam" id="PF00005">
    <property type="entry name" value="ABC_tran"/>
    <property type="match status" value="1"/>
</dbReference>
<comment type="caution">
    <text evidence="6">The sequence shown here is derived from an EMBL/GenBank/DDBJ whole genome shotgun (WGS) entry which is preliminary data.</text>
</comment>
<dbReference type="Pfam" id="PF00027">
    <property type="entry name" value="cNMP_binding"/>
    <property type="match status" value="1"/>
</dbReference>
<dbReference type="InterPro" id="IPR000595">
    <property type="entry name" value="cNMP-bd_dom"/>
</dbReference>
<dbReference type="PRINTS" id="PR00103">
    <property type="entry name" value="CAMPKINASE"/>
</dbReference>
<keyword evidence="1" id="KW-0813">Transport</keyword>
<feature type="domain" description="Cyclic nucleotide-binding" evidence="4">
    <location>
        <begin position="224"/>
        <end position="341"/>
    </location>
</feature>
<dbReference type="Proteomes" id="UP000050417">
    <property type="component" value="Unassembled WGS sequence"/>
</dbReference>
<keyword evidence="7" id="KW-1185">Reference proteome</keyword>
<dbReference type="InterPro" id="IPR003593">
    <property type="entry name" value="AAA+_ATPase"/>
</dbReference>
<dbReference type="PROSITE" id="PS50042">
    <property type="entry name" value="CNMP_BINDING_3"/>
    <property type="match status" value="1"/>
</dbReference>
<evidence type="ECO:0000256" key="1">
    <source>
        <dbReference type="ARBA" id="ARBA00022448"/>
    </source>
</evidence>
<reference evidence="6 7" key="1">
    <citation type="submission" date="2015-07" db="EMBL/GenBank/DDBJ databases">
        <title>Genome sequence of Ornatilinea apprima DSM 23815.</title>
        <authorList>
            <person name="Hemp J."/>
            <person name="Ward L.M."/>
            <person name="Pace L.A."/>
            <person name="Fischer W.W."/>
        </authorList>
    </citation>
    <scope>NUCLEOTIDE SEQUENCE [LARGE SCALE GENOMIC DNA]</scope>
    <source>
        <strain evidence="6 7">P3M-1</strain>
    </source>
</reference>
<protein>
    <recommendedName>
        <fullName evidence="8">Cyclic nucleotide-binding protein</fullName>
    </recommendedName>
</protein>
<dbReference type="InterPro" id="IPR014710">
    <property type="entry name" value="RmlC-like_jellyroll"/>
</dbReference>
<dbReference type="Gene3D" id="2.60.120.10">
    <property type="entry name" value="Jelly Rolls"/>
    <property type="match status" value="1"/>
</dbReference>
<dbReference type="SUPFAM" id="SSF51206">
    <property type="entry name" value="cAMP-binding domain-like"/>
    <property type="match status" value="1"/>
</dbReference>
<dbReference type="SMART" id="SM00100">
    <property type="entry name" value="cNMP"/>
    <property type="match status" value="1"/>
</dbReference>
<dbReference type="CDD" id="cd00038">
    <property type="entry name" value="CAP_ED"/>
    <property type="match status" value="1"/>
</dbReference>
<dbReference type="EMBL" id="LGCL01000041">
    <property type="protein sequence ID" value="KPL71494.1"/>
    <property type="molecule type" value="Genomic_DNA"/>
</dbReference>
<evidence type="ECO:0000256" key="3">
    <source>
        <dbReference type="ARBA" id="ARBA00022840"/>
    </source>
</evidence>
<dbReference type="AlphaFoldDB" id="A0A0P6X8I5"/>
<dbReference type="PROSITE" id="PS50893">
    <property type="entry name" value="ABC_TRANSPORTER_2"/>
    <property type="match status" value="1"/>
</dbReference>
<organism evidence="6 7">
    <name type="scientific">Ornatilinea apprima</name>
    <dbReference type="NCBI Taxonomy" id="1134406"/>
    <lineage>
        <taxon>Bacteria</taxon>
        <taxon>Bacillati</taxon>
        <taxon>Chloroflexota</taxon>
        <taxon>Anaerolineae</taxon>
        <taxon>Anaerolineales</taxon>
        <taxon>Anaerolineaceae</taxon>
        <taxon>Ornatilinea</taxon>
    </lineage>
</organism>
<dbReference type="STRING" id="1134406.ADN00_17355"/>
<gene>
    <name evidence="6" type="ORF">ADN00_17355</name>
</gene>
<name>A0A0P6X8I5_9CHLR</name>
<evidence type="ECO:0008006" key="8">
    <source>
        <dbReference type="Google" id="ProtNLM"/>
    </source>
</evidence>
<dbReference type="InterPro" id="IPR027417">
    <property type="entry name" value="P-loop_NTPase"/>
</dbReference>
<evidence type="ECO:0000313" key="7">
    <source>
        <dbReference type="Proteomes" id="UP000050417"/>
    </source>
</evidence>
<dbReference type="CDD" id="cd03255">
    <property type="entry name" value="ABC_MJ0796_LolCDE_FtsE"/>
    <property type="match status" value="1"/>
</dbReference>
<dbReference type="InterPro" id="IPR018490">
    <property type="entry name" value="cNMP-bd_dom_sf"/>
</dbReference>
<sequence>MRNVVKTFKTPAGQFSALKNVSLGFTTGDFAAITGKSGSGKSTLINMITGIDVPSSGEVCVGGVPVHQLSESQMAIWRGRNLGIVFQFFQLLPTLSLLENTMLPMDIAGVIDISEREKRAMRLLKMVGLESVVHKMPAAVSIGQQQAAAIARALANDPPFLVADEPTGNLDSRTAENVFEIFEHLSSQGKTILMITHDPALAQRTARQVLLSDGEIVNPWIHKTFPMLNHAQMLSATHQLESLTYRAGEPIIQQGEPSDALYILTEGRVDVSIQGQVVARLSPGDFFGEMELLEENRAVATVRAASDEKVETVSLGRGFFSTLMDEARALRDMLTKVVRERTAQNLALLGSRIR</sequence>
<evidence type="ECO:0000313" key="6">
    <source>
        <dbReference type="EMBL" id="KPL71494.1"/>
    </source>
</evidence>